<dbReference type="InterPro" id="IPR036291">
    <property type="entry name" value="NAD(P)-bd_dom_sf"/>
</dbReference>
<evidence type="ECO:0000256" key="2">
    <source>
        <dbReference type="ARBA" id="ARBA00022857"/>
    </source>
</evidence>
<evidence type="ECO:0000313" key="5">
    <source>
        <dbReference type="Proteomes" id="UP000663853"/>
    </source>
</evidence>
<gene>
    <name evidence="4" type="ORF">RDB_LOCUS98250</name>
</gene>
<evidence type="ECO:0000256" key="3">
    <source>
        <dbReference type="ARBA" id="ARBA00023002"/>
    </source>
</evidence>
<accession>A0A8H3CLX0</accession>
<evidence type="ECO:0000313" key="4">
    <source>
        <dbReference type="EMBL" id="CAE6488602.1"/>
    </source>
</evidence>
<sequence>MNFLPSTMLFDVRGWVVVVTGSETETITPLANILSHSGAHVYVCQPFLSDNDVPGEGQCPGQTFINMKETSKASIANAVRIVESREKHINLLINVNSGDTLSQGKRASWDSFFNRPGSNYADPVAQQTHEVEDWDRVFGTNISSSYFIASGFGSLLRSGAESYGTGCVINISRPGKPLVGGYALPTMYGSRLGQSSASDTALQQLNNLLATELNLPTQHRIRVNAIVLRQPKANADAMQAVTSCAVAQSVVSCATNSFIHGATVSLE</sequence>
<dbReference type="GO" id="GO:0016491">
    <property type="term" value="F:oxidoreductase activity"/>
    <property type="evidence" value="ECO:0007669"/>
    <property type="project" value="UniProtKB-KW"/>
</dbReference>
<dbReference type="PANTHER" id="PTHR43618:SF4">
    <property type="entry name" value="SHORT CHAIN DEHYDROGENASE_REDUCTASE FAMILY (AFU_ORTHOLOGUE AFUA_7G04540)"/>
    <property type="match status" value="1"/>
</dbReference>
<name>A0A8H3CLX0_9AGAM</name>
<dbReference type="Gene3D" id="3.40.50.720">
    <property type="entry name" value="NAD(P)-binding Rossmann-like Domain"/>
    <property type="match status" value="1"/>
</dbReference>
<dbReference type="PANTHER" id="PTHR43618">
    <property type="entry name" value="7-ALPHA-HYDROXYSTEROID DEHYDROGENASE"/>
    <property type="match status" value="1"/>
</dbReference>
<dbReference type="AlphaFoldDB" id="A0A8H3CLX0"/>
<dbReference type="Proteomes" id="UP000663853">
    <property type="component" value="Unassembled WGS sequence"/>
</dbReference>
<protein>
    <recommendedName>
        <fullName evidence="6">NAD(P)-binding protein</fullName>
    </recommendedName>
</protein>
<dbReference type="InterPro" id="IPR052178">
    <property type="entry name" value="Sec_Metab_Biosynth_SDR"/>
</dbReference>
<dbReference type="SUPFAM" id="SSF51735">
    <property type="entry name" value="NAD(P)-binding Rossmann-fold domains"/>
    <property type="match status" value="1"/>
</dbReference>
<proteinExistence type="inferred from homology"/>
<reference evidence="4" key="1">
    <citation type="submission" date="2021-01" db="EMBL/GenBank/DDBJ databases">
        <authorList>
            <person name="Kaushik A."/>
        </authorList>
    </citation>
    <scope>NUCLEOTIDE SEQUENCE</scope>
    <source>
        <strain evidence="4">AG6-10EEA</strain>
    </source>
</reference>
<organism evidence="4 5">
    <name type="scientific">Rhizoctonia solani</name>
    <dbReference type="NCBI Taxonomy" id="456999"/>
    <lineage>
        <taxon>Eukaryota</taxon>
        <taxon>Fungi</taxon>
        <taxon>Dikarya</taxon>
        <taxon>Basidiomycota</taxon>
        <taxon>Agaricomycotina</taxon>
        <taxon>Agaricomycetes</taxon>
        <taxon>Cantharellales</taxon>
        <taxon>Ceratobasidiaceae</taxon>
        <taxon>Rhizoctonia</taxon>
    </lineage>
</organism>
<evidence type="ECO:0000256" key="1">
    <source>
        <dbReference type="ARBA" id="ARBA00006484"/>
    </source>
</evidence>
<keyword evidence="2" id="KW-0521">NADP</keyword>
<dbReference type="EMBL" id="CAJMXA010002882">
    <property type="protein sequence ID" value="CAE6488602.1"/>
    <property type="molecule type" value="Genomic_DNA"/>
</dbReference>
<keyword evidence="3" id="KW-0560">Oxidoreductase</keyword>
<comment type="caution">
    <text evidence="4">The sequence shown here is derived from an EMBL/GenBank/DDBJ whole genome shotgun (WGS) entry which is preliminary data.</text>
</comment>
<evidence type="ECO:0008006" key="6">
    <source>
        <dbReference type="Google" id="ProtNLM"/>
    </source>
</evidence>
<comment type="similarity">
    <text evidence="1">Belongs to the short-chain dehydrogenases/reductases (SDR) family.</text>
</comment>